<evidence type="ECO:0000313" key="4">
    <source>
        <dbReference type="EMBL" id="RVT89375.1"/>
    </source>
</evidence>
<dbReference type="Gene3D" id="3.40.50.2000">
    <property type="entry name" value="Glycogen Phosphorylase B"/>
    <property type="match status" value="2"/>
</dbReference>
<comment type="caution">
    <text evidence="4">The sequence shown here is derived from an EMBL/GenBank/DDBJ whole genome shotgun (WGS) entry which is preliminary data.</text>
</comment>
<organism evidence="4 5">
    <name type="scientific">Sphingomonas crocodyli</name>
    <dbReference type="NCBI Taxonomy" id="1979270"/>
    <lineage>
        <taxon>Bacteria</taxon>
        <taxon>Pseudomonadati</taxon>
        <taxon>Pseudomonadota</taxon>
        <taxon>Alphaproteobacteria</taxon>
        <taxon>Sphingomonadales</taxon>
        <taxon>Sphingomonadaceae</taxon>
        <taxon>Sphingomonas</taxon>
    </lineage>
</organism>
<evidence type="ECO:0000256" key="2">
    <source>
        <dbReference type="ARBA" id="ARBA00022679"/>
    </source>
</evidence>
<dbReference type="AlphaFoldDB" id="A0A437LVB2"/>
<accession>A0A437LVB2</accession>
<dbReference type="CDD" id="cd03811">
    <property type="entry name" value="GT4_GT28_WabH-like"/>
    <property type="match status" value="1"/>
</dbReference>
<gene>
    <name evidence="4" type="ORF">EOD43_21635</name>
</gene>
<keyword evidence="1" id="KW-0328">Glycosyltransferase</keyword>
<sequence length="396" mass="41964">MIPRDHPTAGERRHYRRLASARIGRSAGRPLDIGIVLHDFALGGTERIAVRLANAWADAGARVTIFCGSTEGPLAALLGSEVEVVGAMPAIPRGRSSRRRLGQAAAAHWDLHPVDGLYVPGNYHWPVIGASAKLPEAVRPAIVAQVSASLNKPQRGRLRQFGFDLRMRRLLKGADAVAALFDQARDDADRIAGGRRAETIALPALADDVPAPVAQATGKTIVAAGRLVREKGFADLIDAFALLDDREASLVIVGAGIERAALIARAAARGVGDRVILPGYVADIRPWLDDARLFVLSSHFEGYPAVLVEALAAGRPVVSTRCTSAVDTLIDDAETGSIVPVGDPKAMARAIGAQLAAPSPDPHRLAARVAHHRIGPVANAYLRLFEQAALVRLTTD</sequence>
<protein>
    <submittedName>
        <fullName evidence="4">Glycosyltransferase</fullName>
    </submittedName>
</protein>
<dbReference type="RefSeq" id="WP_127746392.1">
    <property type="nucleotide sequence ID" value="NZ_SACN01000005.1"/>
</dbReference>
<dbReference type="Pfam" id="PF13692">
    <property type="entry name" value="Glyco_trans_1_4"/>
    <property type="match status" value="1"/>
</dbReference>
<dbReference type="PANTHER" id="PTHR12526">
    <property type="entry name" value="GLYCOSYLTRANSFERASE"/>
    <property type="match status" value="1"/>
</dbReference>
<dbReference type="OrthoDB" id="9790710at2"/>
<dbReference type="PANTHER" id="PTHR12526:SF510">
    <property type="entry name" value="D-INOSITOL 3-PHOSPHATE GLYCOSYLTRANSFERASE"/>
    <property type="match status" value="1"/>
</dbReference>
<evidence type="ECO:0000313" key="5">
    <source>
        <dbReference type="Proteomes" id="UP000282971"/>
    </source>
</evidence>
<proteinExistence type="predicted"/>
<evidence type="ECO:0000256" key="1">
    <source>
        <dbReference type="ARBA" id="ARBA00022676"/>
    </source>
</evidence>
<dbReference type="Proteomes" id="UP000282971">
    <property type="component" value="Unassembled WGS sequence"/>
</dbReference>
<feature type="domain" description="Glycosyltransferase subfamily 4-like N-terminal" evidence="3">
    <location>
        <begin position="43"/>
        <end position="203"/>
    </location>
</feature>
<dbReference type="Pfam" id="PF13579">
    <property type="entry name" value="Glyco_trans_4_4"/>
    <property type="match status" value="1"/>
</dbReference>
<dbReference type="InterPro" id="IPR028098">
    <property type="entry name" value="Glyco_trans_4-like_N"/>
</dbReference>
<keyword evidence="5" id="KW-1185">Reference proteome</keyword>
<dbReference type="SUPFAM" id="SSF53756">
    <property type="entry name" value="UDP-Glycosyltransferase/glycogen phosphorylase"/>
    <property type="match status" value="1"/>
</dbReference>
<dbReference type="EMBL" id="SACN01000005">
    <property type="protein sequence ID" value="RVT89375.1"/>
    <property type="molecule type" value="Genomic_DNA"/>
</dbReference>
<reference evidence="4 5" key="1">
    <citation type="submission" date="2019-01" db="EMBL/GenBank/DDBJ databases">
        <authorList>
            <person name="Chen W.-M."/>
        </authorList>
    </citation>
    <scope>NUCLEOTIDE SEQUENCE [LARGE SCALE GENOMIC DNA]</scope>
    <source>
        <strain evidence="4 5">CCP-7</strain>
    </source>
</reference>
<keyword evidence="2 4" id="KW-0808">Transferase</keyword>
<dbReference type="GO" id="GO:0016757">
    <property type="term" value="F:glycosyltransferase activity"/>
    <property type="evidence" value="ECO:0007669"/>
    <property type="project" value="UniProtKB-KW"/>
</dbReference>
<name>A0A437LVB2_9SPHN</name>
<evidence type="ECO:0000259" key="3">
    <source>
        <dbReference type="Pfam" id="PF13579"/>
    </source>
</evidence>